<feature type="region of interest" description="Disordered" evidence="1">
    <location>
        <begin position="242"/>
        <end position="356"/>
    </location>
</feature>
<protein>
    <recommendedName>
        <fullName evidence="5">Cell agglutination protein</fullName>
    </recommendedName>
</protein>
<evidence type="ECO:0000256" key="2">
    <source>
        <dbReference type="SAM" id="SignalP"/>
    </source>
</evidence>
<feature type="compositionally biased region" description="Gly residues" evidence="1">
    <location>
        <begin position="287"/>
        <end position="298"/>
    </location>
</feature>
<dbReference type="EMBL" id="QGMJ01000438">
    <property type="protein sequence ID" value="TVY36338.1"/>
    <property type="molecule type" value="Genomic_DNA"/>
</dbReference>
<dbReference type="Proteomes" id="UP000462212">
    <property type="component" value="Unassembled WGS sequence"/>
</dbReference>
<feature type="region of interest" description="Disordered" evidence="1">
    <location>
        <begin position="64"/>
        <end position="120"/>
    </location>
</feature>
<feature type="chain" id="PRO_5034525566" description="Cell agglutination protein" evidence="2">
    <location>
        <begin position="20"/>
        <end position="767"/>
    </location>
</feature>
<keyword evidence="4" id="KW-1185">Reference proteome</keyword>
<keyword evidence="2" id="KW-0732">Signal</keyword>
<evidence type="ECO:0000256" key="1">
    <source>
        <dbReference type="SAM" id="MobiDB-lite"/>
    </source>
</evidence>
<feature type="compositionally biased region" description="Polar residues" evidence="1">
    <location>
        <begin position="90"/>
        <end position="120"/>
    </location>
</feature>
<reference evidence="3 4" key="1">
    <citation type="submission" date="2018-05" db="EMBL/GenBank/DDBJ databases">
        <title>Genome sequencing and assembly of the regulated plant pathogen Lachnellula willkommii and related sister species for the development of diagnostic species identification markers.</title>
        <authorList>
            <person name="Giroux E."/>
            <person name="Bilodeau G."/>
        </authorList>
    </citation>
    <scope>NUCLEOTIDE SEQUENCE [LARGE SCALE GENOMIC DNA]</scope>
    <source>
        <strain evidence="3 4">CBS 197.66</strain>
    </source>
</reference>
<feature type="compositionally biased region" description="Gly residues" evidence="1">
    <location>
        <begin position="395"/>
        <end position="405"/>
    </location>
</feature>
<dbReference type="OrthoDB" id="5420777at2759"/>
<organism evidence="3 4">
    <name type="scientific">Lachnellula subtilissima</name>
    <dbReference type="NCBI Taxonomy" id="602034"/>
    <lineage>
        <taxon>Eukaryota</taxon>
        <taxon>Fungi</taxon>
        <taxon>Dikarya</taxon>
        <taxon>Ascomycota</taxon>
        <taxon>Pezizomycotina</taxon>
        <taxon>Leotiomycetes</taxon>
        <taxon>Helotiales</taxon>
        <taxon>Lachnaceae</taxon>
        <taxon>Lachnellula</taxon>
    </lineage>
</organism>
<evidence type="ECO:0008006" key="5">
    <source>
        <dbReference type="Google" id="ProtNLM"/>
    </source>
</evidence>
<evidence type="ECO:0000313" key="4">
    <source>
        <dbReference type="Proteomes" id="UP000462212"/>
    </source>
</evidence>
<dbReference type="AlphaFoldDB" id="A0A8H8RIZ5"/>
<gene>
    <name evidence="3" type="ORF">LSUB1_G006372</name>
</gene>
<proteinExistence type="predicted"/>
<feature type="region of interest" description="Disordered" evidence="1">
    <location>
        <begin position="395"/>
        <end position="416"/>
    </location>
</feature>
<feature type="compositionally biased region" description="Low complexity" evidence="1">
    <location>
        <begin position="406"/>
        <end position="416"/>
    </location>
</feature>
<accession>A0A8H8RIZ5</accession>
<comment type="caution">
    <text evidence="3">The sequence shown here is derived from an EMBL/GenBank/DDBJ whole genome shotgun (WGS) entry which is preliminary data.</text>
</comment>
<feature type="region of interest" description="Disordered" evidence="1">
    <location>
        <begin position="186"/>
        <end position="210"/>
    </location>
</feature>
<name>A0A8H8RIZ5_9HELO</name>
<feature type="signal peptide" evidence="2">
    <location>
        <begin position="1"/>
        <end position="19"/>
    </location>
</feature>
<evidence type="ECO:0000313" key="3">
    <source>
        <dbReference type="EMBL" id="TVY36338.1"/>
    </source>
</evidence>
<sequence length="767" mass="75354">MIFSREALLWAFIYYGSFGACSENVLVQEVKSLDDTKSPALPQPRYNDPLAQTVERRDQTTVVLTIPTTSQVSPSPPTGTPTFSYERPWLNTTSPTRSGQSHNQSSPSTTLGNLPTNSSTPCITLGPTDAVTIWDILPNTETITITTLANMTLAITAAPDFTPPNYCPTELSTSDSIAKTSVESTSETVAESSSPLSRPTTTITTNKNPATSLVVAPTDGYPGANPSKSAVVNPGATTPAANWGPLVATPGSGGGNLIQISTSDSSPPGPTTTHQPKANSPSPSDAGGSGASNAGGAGASNPTAKNPVGPTTTNPPSIGSGSGDGSGVTSSFPSNNPPANGGTSLGGEGEGSRSGAITTIGTVPVSVGPTQVVIGGPGGQTVDVPQVVSVWSSLGSGGTSLGSGGSSTPTGNSIPGGASGGAPVVVTQDGQVFTVNPSQVLAGSTTLEIPAINTGAILASSAGPSGVTTSTINGVPVQLSPSSAIVDGKTYSIGDGAPETTVVANKQTISIGPGGLGFASTAVAPPPAIASNFVIMNPTIFSAIGSSIAVIKGTTFTYGPGIAAETDVLDGETITIGPNGIFYDSTTLGGTAHATGTQLGVAGGVSITEVGSTLAVISSMTFTVGPGATPSTTAINGHTIIVGSSGLGVDGTTVSCPFNPTTQAVTAGGITFSEIGSSIAVIGGTSYTVGPGAEPKTETYNGQTISIGASGLGFATTTVPPLSSTPKATATMSATTTGKKKKNGGGTLKPVYGIVGACIAICIGYAI</sequence>
<dbReference type="PROSITE" id="PS51257">
    <property type="entry name" value="PROKAR_LIPOPROTEIN"/>
    <property type="match status" value="1"/>
</dbReference>
<feature type="compositionally biased region" description="Low complexity" evidence="1">
    <location>
        <begin position="186"/>
        <end position="205"/>
    </location>
</feature>